<keyword evidence="7" id="KW-0227">DNA damage</keyword>
<gene>
    <name evidence="9" type="ORF">BS47DRAFT_634127</name>
</gene>
<dbReference type="OrthoDB" id="498125at2759"/>
<evidence type="ECO:0000256" key="2">
    <source>
        <dbReference type="ARBA" id="ARBA00022723"/>
    </source>
</evidence>
<keyword evidence="10" id="KW-1185">Reference proteome</keyword>
<dbReference type="EMBL" id="MU128911">
    <property type="protein sequence ID" value="KAF9520470.1"/>
    <property type="molecule type" value="Genomic_DNA"/>
</dbReference>
<keyword evidence="7" id="KW-0234">DNA repair</keyword>
<evidence type="ECO:0000259" key="8">
    <source>
        <dbReference type="Pfam" id="PF03372"/>
    </source>
</evidence>
<evidence type="ECO:0000313" key="9">
    <source>
        <dbReference type="EMBL" id="KAF9520470.1"/>
    </source>
</evidence>
<dbReference type="Proteomes" id="UP000886523">
    <property type="component" value="Unassembled WGS sequence"/>
</dbReference>
<dbReference type="GO" id="GO:0005634">
    <property type="term" value="C:nucleus"/>
    <property type="evidence" value="ECO:0007669"/>
    <property type="project" value="TreeGrafter"/>
</dbReference>
<proteinExistence type="inferred from homology"/>
<dbReference type="AlphaFoldDB" id="A0A9P6BBM7"/>
<feature type="site" description="Transition state stabilizer" evidence="6">
    <location>
        <position position="204"/>
    </location>
</feature>
<feature type="binding site" evidence="5">
    <location>
        <position position="89"/>
    </location>
    <ligand>
        <name>Mg(2+)</name>
        <dbReference type="ChEBI" id="CHEBI:18420"/>
        <label>1</label>
    </ligand>
</feature>
<dbReference type="GO" id="GO:0006284">
    <property type="term" value="P:base-excision repair"/>
    <property type="evidence" value="ECO:0007669"/>
    <property type="project" value="TreeGrafter"/>
</dbReference>
<dbReference type="CDD" id="cd09087">
    <property type="entry name" value="Ape1-like_AP-endo"/>
    <property type="match status" value="1"/>
</dbReference>
<organism evidence="9 10">
    <name type="scientific">Hydnum rufescens UP504</name>
    <dbReference type="NCBI Taxonomy" id="1448309"/>
    <lineage>
        <taxon>Eukaryota</taxon>
        <taxon>Fungi</taxon>
        <taxon>Dikarya</taxon>
        <taxon>Basidiomycota</taxon>
        <taxon>Agaricomycotina</taxon>
        <taxon>Agaricomycetes</taxon>
        <taxon>Cantharellales</taxon>
        <taxon>Hydnaceae</taxon>
        <taxon>Hydnum</taxon>
    </lineage>
</organism>
<feature type="binding site" evidence="5">
    <location>
        <position position="204"/>
    </location>
    <ligand>
        <name>Mg(2+)</name>
        <dbReference type="ChEBI" id="CHEBI:18420"/>
        <label>1</label>
    </ligand>
</feature>
<keyword evidence="4 5" id="KW-0460">Magnesium</keyword>
<dbReference type="GO" id="GO:0046872">
    <property type="term" value="F:metal ion binding"/>
    <property type="evidence" value="ECO:0007669"/>
    <property type="project" value="UniProtKB-KW"/>
</dbReference>
<dbReference type="PROSITE" id="PS51435">
    <property type="entry name" value="AP_NUCLEASE_F1_4"/>
    <property type="match status" value="1"/>
</dbReference>
<dbReference type="InterPro" id="IPR036691">
    <property type="entry name" value="Endo/exonu/phosph_ase_sf"/>
</dbReference>
<dbReference type="Gene3D" id="3.60.10.10">
    <property type="entry name" value="Endonuclease/exonuclease/phosphatase"/>
    <property type="match status" value="1"/>
</dbReference>
<keyword evidence="2 5" id="KW-0479">Metal-binding</keyword>
<comment type="cofactor">
    <cofactor evidence="5 7">
        <name>Mg(2+)</name>
        <dbReference type="ChEBI" id="CHEBI:18420"/>
    </cofactor>
    <cofactor evidence="5 7">
        <name>Mn(2+)</name>
        <dbReference type="ChEBI" id="CHEBI:29035"/>
    </cofactor>
    <text evidence="5 7">Probably binds two magnesium or manganese ions per subunit.</text>
</comment>
<dbReference type="GO" id="GO:0008311">
    <property type="term" value="F:double-stranded DNA 3'-5' DNA exonuclease activity"/>
    <property type="evidence" value="ECO:0007669"/>
    <property type="project" value="TreeGrafter"/>
</dbReference>
<dbReference type="NCBIfam" id="TIGR00633">
    <property type="entry name" value="xth"/>
    <property type="match status" value="1"/>
</dbReference>
<dbReference type="GO" id="GO:0003906">
    <property type="term" value="F:DNA-(apurinic or apyrimidinic site) endonuclease activity"/>
    <property type="evidence" value="ECO:0007669"/>
    <property type="project" value="TreeGrafter"/>
</dbReference>
<evidence type="ECO:0000256" key="6">
    <source>
        <dbReference type="PIRSR" id="PIRSR604808-3"/>
    </source>
</evidence>
<dbReference type="InterPro" id="IPR004808">
    <property type="entry name" value="AP_endonuc_1"/>
</dbReference>
<dbReference type="SUPFAM" id="SSF56219">
    <property type="entry name" value="DNase I-like"/>
    <property type="match status" value="1"/>
</dbReference>
<protein>
    <recommendedName>
        <fullName evidence="8">Endonuclease/exonuclease/phosphatase domain-containing protein</fullName>
    </recommendedName>
</protein>
<dbReference type="PANTHER" id="PTHR22748:SF6">
    <property type="entry name" value="DNA-(APURINIC OR APYRIMIDINIC SITE) ENDONUCLEASE"/>
    <property type="match status" value="1"/>
</dbReference>
<evidence type="ECO:0000256" key="7">
    <source>
        <dbReference type="RuleBase" id="RU362131"/>
    </source>
</evidence>
<accession>A0A9P6BBM7</accession>
<dbReference type="PANTHER" id="PTHR22748">
    <property type="entry name" value="AP ENDONUCLEASE"/>
    <property type="match status" value="1"/>
</dbReference>
<evidence type="ECO:0000313" key="10">
    <source>
        <dbReference type="Proteomes" id="UP000886523"/>
    </source>
</evidence>
<dbReference type="GO" id="GO:0008081">
    <property type="term" value="F:phosphoric diester hydrolase activity"/>
    <property type="evidence" value="ECO:0007669"/>
    <property type="project" value="TreeGrafter"/>
</dbReference>
<feature type="site" description="Important for catalytic activity" evidence="6">
    <location>
        <position position="284"/>
    </location>
</feature>
<evidence type="ECO:0000256" key="4">
    <source>
        <dbReference type="ARBA" id="ARBA00022842"/>
    </source>
</evidence>
<dbReference type="InterPro" id="IPR005135">
    <property type="entry name" value="Endo/exonuclease/phosphatase"/>
</dbReference>
<keyword evidence="3" id="KW-0378">Hydrolase</keyword>
<comment type="caution">
    <text evidence="9">The sequence shown here is derived from an EMBL/GenBank/DDBJ whole genome shotgun (WGS) entry which is preliminary data.</text>
</comment>
<comment type="similarity">
    <text evidence="1 7">Belongs to the DNA repair enzymes AP/ExoA family.</text>
</comment>
<name>A0A9P6BBM7_9AGAM</name>
<feature type="binding site" evidence="5">
    <location>
        <position position="202"/>
    </location>
    <ligand>
        <name>Mg(2+)</name>
        <dbReference type="ChEBI" id="CHEBI:18420"/>
        <label>1</label>
    </ligand>
</feature>
<feature type="binding site" evidence="5">
    <location>
        <position position="61"/>
    </location>
    <ligand>
        <name>Mg(2+)</name>
        <dbReference type="ChEBI" id="CHEBI:18420"/>
        <label>1</label>
    </ligand>
</feature>
<evidence type="ECO:0000256" key="3">
    <source>
        <dbReference type="ARBA" id="ARBA00022801"/>
    </source>
</evidence>
<dbReference type="Pfam" id="PF03372">
    <property type="entry name" value="Exo_endo_phos"/>
    <property type="match status" value="1"/>
</dbReference>
<reference evidence="9" key="1">
    <citation type="journal article" date="2020" name="Nat. Commun.">
        <title>Large-scale genome sequencing of mycorrhizal fungi provides insights into the early evolution of symbiotic traits.</title>
        <authorList>
            <person name="Miyauchi S."/>
            <person name="Kiss E."/>
            <person name="Kuo A."/>
            <person name="Drula E."/>
            <person name="Kohler A."/>
            <person name="Sanchez-Garcia M."/>
            <person name="Morin E."/>
            <person name="Andreopoulos B."/>
            <person name="Barry K.W."/>
            <person name="Bonito G."/>
            <person name="Buee M."/>
            <person name="Carver A."/>
            <person name="Chen C."/>
            <person name="Cichocki N."/>
            <person name="Clum A."/>
            <person name="Culley D."/>
            <person name="Crous P.W."/>
            <person name="Fauchery L."/>
            <person name="Girlanda M."/>
            <person name="Hayes R.D."/>
            <person name="Keri Z."/>
            <person name="LaButti K."/>
            <person name="Lipzen A."/>
            <person name="Lombard V."/>
            <person name="Magnuson J."/>
            <person name="Maillard F."/>
            <person name="Murat C."/>
            <person name="Nolan M."/>
            <person name="Ohm R.A."/>
            <person name="Pangilinan J."/>
            <person name="Pereira M.F."/>
            <person name="Perotto S."/>
            <person name="Peter M."/>
            <person name="Pfister S."/>
            <person name="Riley R."/>
            <person name="Sitrit Y."/>
            <person name="Stielow J.B."/>
            <person name="Szollosi G."/>
            <person name="Zifcakova L."/>
            <person name="Stursova M."/>
            <person name="Spatafora J.W."/>
            <person name="Tedersoo L."/>
            <person name="Vaario L.M."/>
            <person name="Yamada A."/>
            <person name="Yan M."/>
            <person name="Wang P."/>
            <person name="Xu J."/>
            <person name="Bruns T."/>
            <person name="Baldrian P."/>
            <person name="Vilgalys R."/>
            <person name="Dunand C."/>
            <person name="Henrissat B."/>
            <person name="Grigoriev I.V."/>
            <person name="Hibbett D."/>
            <person name="Nagy L.G."/>
            <person name="Martin F.M."/>
        </authorList>
    </citation>
    <scope>NUCLEOTIDE SEQUENCE</scope>
    <source>
        <strain evidence="9">UP504</strain>
    </source>
</reference>
<keyword evidence="5" id="KW-0464">Manganese</keyword>
<evidence type="ECO:0000256" key="1">
    <source>
        <dbReference type="ARBA" id="ARBA00007092"/>
    </source>
</evidence>
<feature type="domain" description="Endonuclease/exonuclease/phosphatase" evidence="8">
    <location>
        <begin position="59"/>
        <end position="295"/>
    </location>
</feature>
<sequence length="302" mass="34048">MQSAKHHHLFRPLLASRSENLVPRIDSGETKLKGMATNKVLPPNIIFPLKAPGSTRLVAWNVCGLASSQKKGFNQYLQAEDPDLLVLTETKVNNPPVDPELMARFPHRSWSISDTKGYAGTAILSKMPPLSVSYNLPGYDNPAVVKGRVITLEYPGCWVVGTYVPNAGQNLKALDVKVAWNSAFEAYIRELDTTKPVIWLGDLNVAPTSKDLKNDKTNWNKTAGYTEAECTAFARTLAKSSRGEGNEGPQFLDIWRELHPNEEAYTYFSYRFNCRTKQIGWRLDFFILSERLRPRVKMCEIR</sequence>
<evidence type="ECO:0000256" key="5">
    <source>
        <dbReference type="PIRSR" id="PIRSR604808-2"/>
    </source>
</evidence>